<dbReference type="InterPro" id="IPR012440">
    <property type="entry name" value="DUF1641"/>
</dbReference>
<feature type="compositionally biased region" description="Polar residues" evidence="1">
    <location>
        <begin position="1"/>
        <end position="14"/>
    </location>
</feature>
<reference evidence="3" key="1">
    <citation type="submission" date="2016-10" db="EMBL/GenBank/DDBJ databases">
        <authorList>
            <person name="Varghese N."/>
            <person name="Submissions S."/>
        </authorList>
    </citation>
    <scope>NUCLEOTIDE SEQUENCE [LARGE SCALE GENOMIC DNA]</scope>
    <source>
        <strain evidence="3">DSM 22427</strain>
    </source>
</reference>
<sequence length="245" mass="25522">MAKPQSSYPDSATNAARKEEPDTGGEAALQEALEAHGGNLAELVEGTDELDDALTTAILIAASADDAELDRITSSTANLIEAADGLSTDEAAELATDLGENADDLSAALETVLALQRGGHLEDFATIATGFGDSLSAAEVEELSSTLEADGSDIVEALDVVLALQRDGHLEDLVALGETLSTLEIDDDTARGLNSLLGAVGEAERNAKPVGVLEFLKQLTNRDVRAGLGYVVAILKAQGRRLRRR</sequence>
<proteinExistence type="predicted"/>
<protein>
    <submittedName>
        <fullName evidence="2">Uncharacterized conserved protein YjgD, DUF1641 family</fullName>
    </submittedName>
</protein>
<dbReference type="Pfam" id="PF07849">
    <property type="entry name" value="DUF1641"/>
    <property type="match status" value="1"/>
</dbReference>
<dbReference type="RefSeq" id="WP_092905724.1">
    <property type="nucleotide sequence ID" value="NZ_FOZS01000003.1"/>
</dbReference>
<keyword evidence="3" id="KW-1185">Reference proteome</keyword>
<feature type="region of interest" description="Disordered" evidence="1">
    <location>
        <begin position="1"/>
        <end position="29"/>
    </location>
</feature>
<gene>
    <name evidence="2" type="ORF">SAMN04488556_3071</name>
</gene>
<dbReference type="Proteomes" id="UP000199199">
    <property type="component" value="Unassembled WGS sequence"/>
</dbReference>
<dbReference type="AlphaFoldDB" id="A0A1I6TFB0"/>
<organism evidence="2 3">
    <name type="scientific">Halostagnicola kamekurae</name>
    <dbReference type="NCBI Taxonomy" id="619731"/>
    <lineage>
        <taxon>Archaea</taxon>
        <taxon>Methanobacteriati</taxon>
        <taxon>Methanobacteriota</taxon>
        <taxon>Stenosarchaea group</taxon>
        <taxon>Halobacteria</taxon>
        <taxon>Halobacteriales</taxon>
        <taxon>Natrialbaceae</taxon>
        <taxon>Halostagnicola</taxon>
    </lineage>
</organism>
<accession>A0A1I6TFB0</accession>
<evidence type="ECO:0000313" key="2">
    <source>
        <dbReference type="EMBL" id="SFS87880.1"/>
    </source>
</evidence>
<name>A0A1I6TFB0_9EURY</name>
<dbReference type="OrthoDB" id="56850at2157"/>
<evidence type="ECO:0000313" key="3">
    <source>
        <dbReference type="Proteomes" id="UP000199199"/>
    </source>
</evidence>
<evidence type="ECO:0000256" key="1">
    <source>
        <dbReference type="SAM" id="MobiDB-lite"/>
    </source>
</evidence>
<dbReference type="EMBL" id="FOZS01000003">
    <property type="protein sequence ID" value="SFS87880.1"/>
    <property type="molecule type" value="Genomic_DNA"/>
</dbReference>